<reference evidence="9" key="1">
    <citation type="journal article" date="2014" name="Science">
        <title>Structural and functional partitioning of bread wheat chromosome 3B.</title>
        <authorList>
            <person name="Choulet F."/>
            <person name="Alberti A."/>
            <person name="Theil S."/>
            <person name="Glover N."/>
            <person name="Barbe V."/>
            <person name="Daron J."/>
            <person name="Pingault L."/>
            <person name="Sourdille P."/>
            <person name="Couloux A."/>
            <person name="Paux E."/>
            <person name="Leroy P."/>
            <person name="Mangenot S."/>
            <person name="Guilhot N."/>
            <person name="Le Gouis J."/>
            <person name="Balfourier F."/>
            <person name="Alaux M."/>
            <person name="Jamilloux V."/>
            <person name="Poulain J."/>
            <person name="Durand C."/>
            <person name="Bellec A."/>
            <person name="Gaspin C."/>
            <person name="Safar J."/>
            <person name="Dolezel J."/>
            <person name="Rogers J."/>
            <person name="Vandepoele K."/>
            <person name="Aury J.M."/>
            <person name="Mayer K."/>
            <person name="Berges H."/>
            <person name="Quesneville H."/>
            <person name="Wincker P."/>
            <person name="Feuillet C."/>
        </authorList>
    </citation>
    <scope>NUCLEOTIDE SEQUENCE</scope>
</reference>
<keyword evidence="4" id="KW-0677">Repeat</keyword>
<proteinExistence type="inferred from homology"/>
<accession>A0A077S3F8</accession>
<dbReference type="HOGENOM" id="CLU_020019_3_4_1"/>
<sequence>MPVSRIAIGAPGELSHPDTFRAGVAEFISMLIFVFAGSGSGMAFGKLTDGGATTPAGLIAAALAHAFALFVAVSVGANISGGHVNPAVTFGAFVGGNISLLKAVVYWVYATAVDPKRGDLGVIAPIAIGFIVGANILAGGAFDGASMNPAVSFGPAVVTGVWENHWVYWLGPFAGAAIAALVYDICFIGQRPHEQLPTADY</sequence>
<dbReference type="InterPro" id="IPR034294">
    <property type="entry name" value="Aquaporin_transptr"/>
</dbReference>
<dbReference type="GO" id="GO:0015267">
    <property type="term" value="F:channel activity"/>
    <property type="evidence" value="ECO:0007669"/>
    <property type="project" value="InterPro"/>
</dbReference>
<keyword evidence="2 7" id="KW-0813">Transport</keyword>
<dbReference type="AlphaFoldDB" id="A0A077S3F8"/>
<dbReference type="InterPro" id="IPR023271">
    <property type="entry name" value="Aquaporin-like"/>
</dbReference>
<comment type="similarity">
    <text evidence="7">Belongs to the MIP/aquaporin (TC 1.A.8) family.</text>
</comment>
<gene>
    <name evidence="9" type="ORF">TRAES_3BF108600020CFD_c1</name>
</gene>
<keyword evidence="5 8" id="KW-1133">Transmembrane helix</keyword>
<evidence type="ECO:0000256" key="2">
    <source>
        <dbReference type="ARBA" id="ARBA00022448"/>
    </source>
</evidence>
<dbReference type="PANTHER" id="PTHR45665:SF21">
    <property type="entry name" value="AQUAPORIN TIP1-3"/>
    <property type="match status" value="1"/>
</dbReference>
<dbReference type="GO" id="GO:0016020">
    <property type="term" value="C:membrane"/>
    <property type="evidence" value="ECO:0007669"/>
    <property type="project" value="UniProtKB-SubCell"/>
</dbReference>
<feature type="transmembrane region" description="Helical" evidence="8">
    <location>
        <begin position="87"/>
        <end position="108"/>
    </location>
</feature>
<keyword evidence="6 8" id="KW-0472">Membrane</keyword>
<dbReference type="Pfam" id="PF00230">
    <property type="entry name" value="MIP"/>
    <property type="match status" value="1"/>
</dbReference>
<evidence type="ECO:0000256" key="4">
    <source>
        <dbReference type="ARBA" id="ARBA00022737"/>
    </source>
</evidence>
<evidence type="ECO:0000256" key="1">
    <source>
        <dbReference type="ARBA" id="ARBA00004141"/>
    </source>
</evidence>
<dbReference type="InterPro" id="IPR000425">
    <property type="entry name" value="MIP"/>
</dbReference>
<dbReference type="ExpressionAtlas" id="A0A077S3F8">
    <property type="expression patterns" value="baseline and differential"/>
</dbReference>
<dbReference type="SUPFAM" id="SSF81338">
    <property type="entry name" value="Aquaporin-like"/>
    <property type="match status" value="1"/>
</dbReference>
<protein>
    <recommendedName>
        <fullName evidence="10">Tonoplast intrinsic protein</fullName>
    </recommendedName>
</protein>
<feature type="transmembrane region" description="Helical" evidence="8">
    <location>
        <begin position="20"/>
        <end position="44"/>
    </location>
</feature>
<keyword evidence="3 7" id="KW-0812">Transmembrane</keyword>
<evidence type="ECO:0000256" key="6">
    <source>
        <dbReference type="ARBA" id="ARBA00023136"/>
    </source>
</evidence>
<dbReference type="Gene3D" id="1.20.1080.10">
    <property type="entry name" value="Glycerol uptake facilitator protein"/>
    <property type="match status" value="2"/>
</dbReference>
<feature type="transmembrane region" description="Helical" evidence="8">
    <location>
        <begin position="166"/>
        <end position="186"/>
    </location>
</feature>
<evidence type="ECO:0000313" key="9">
    <source>
        <dbReference type="EMBL" id="CDM84344.1"/>
    </source>
</evidence>
<evidence type="ECO:0000256" key="8">
    <source>
        <dbReference type="SAM" id="Phobius"/>
    </source>
</evidence>
<evidence type="ECO:0008006" key="10">
    <source>
        <dbReference type="Google" id="ProtNLM"/>
    </source>
</evidence>
<dbReference type="EMBL" id="HG670306">
    <property type="protein sequence ID" value="CDM84344.1"/>
    <property type="molecule type" value="Genomic_DNA"/>
</dbReference>
<evidence type="ECO:0000256" key="3">
    <source>
        <dbReference type="ARBA" id="ARBA00022692"/>
    </source>
</evidence>
<organism evidence="9">
    <name type="scientific">Triticum aestivum</name>
    <name type="common">Wheat</name>
    <dbReference type="NCBI Taxonomy" id="4565"/>
    <lineage>
        <taxon>Eukaryota</taxon>
        <taxon>Viridiplantae</taxon>
        <taxon>Streptophyta</taxon>
        <taxon>Embryophyta</taxon>
        <taxon>Tracheophyta</taxon>
        <taxon>Spermatophyta</taxon>
        <taxon>Magnoliopsida</taxon>
        <taxon>Liliopsida</taxon>
        <taxon>Poales</taxon>
        <taxon>Poaceae</taxon>
        <taxon>BOP clade</taxon>
        <taxon>Pooideae</taxon>
        <taxon>Triticodae</taxon>
        <taxon>Triticeae</taxon>
        <taxon>Triticinae</taxon>
        <taxon>Triticum</taxon>
    </lineage>
</organism>
<feature type="transmembrane region" description="Helical" evidence="8">
    <location>
        <begin position="56"/>
        <end position="75"/>
    </location>
</feature>
<dbReference type="PRINTS" id="PR00783">
    <property type="entry name" value="MINTRINSICP"/>
</dbReference>
<evidence type="ECO:0000256" key="7">
    <source>
        <dbReference type="RuleBase" id="RU000477"/>
    </source>
</evidence>
<dbReference type="PANTHER" id="PTHR45665">
    <property type="entry name" value="AQUAPORIN-8"/>
    <property type="match status" value="1"/>
</dbReference>
<feature type="transmembrane region" description="Helical" evidence="8">
    <location>
        <begin position="120"/>
        <end position="142"/>
    </location>
</feature>
<name>A0A077S3F8_WHEAT</name>
<comment type="subcellular location">
    <subcellularLocation>
        <location evidence="1">Membrane</location>
        <topology evidence="1">Multi-pass membrane protein</topology>
    </subcellularLocation>
</comment>
<dbReference type="InterPro" id="IPR022357">
    <property type="entry name" value="MIP_CS"/>
</dbReference>
<dbReference type="PROSITE" id="PS00221">
    <property type="entry name" value="MIP"/>
    <property type="match status" value="1"/>
</dbReference>
<evidence type="ECO:0000256" key="5">
    <source>
        <dbReference type="ARBA" id="ARBA00022989"/>
    </source>
</evidence>